<gene>
    <name evidence="5" type="ORF">IscW_ISCW024852</name>
</gene>
<dbReference type="InterPro" id="IPR050230">
    <property type="entry name" value="CALM/Myosin/TropC-like"/>
</dbReference>
<dbReference type="CDD" id="cd00051">
    <property type="entry name" value="EFh"/>
    <property type="match status" value="1"/>
</dbReference>
<accession>B7QK31</accession>
<feature type="compositionally biased region" description="Polar residues" evidence="3">
    <location>
        <begin position="35"/>
        <end position="62"/>
    </location>
</feature>
<feature type="region of interest" description="Disordered" evidence="3">
    <location>
        <begin position="1"/>
        <end position="62"/>
    </location>
</feature>
<dbReference type="PROSITE" id="PS00018">
    <property type="entry name" value="EF_HAND_1"/>
    <property type="match status" value="2"/>
</dbReference>
<dbReference type="OrthoDB" id="26525at2759"/>
<dbReference type="SUPFAM" id="SSF47473">
    <property type="entry name" value="EF-hand"/>
    <property type="match status" value="1"/>
</dbReference>
<dbReference type="VEuPathDB" id="VectorBase:ISCW024852"/>
<evidence type="ECO:0000256" key="1">
    <source>
        <dbReference type="ARBA" id="ARBA00022737"/>
    </source>
</evidence>
<dbReference type="PROSITE" id="PS50222">
    <property type="entry name" value="EF_HAND_2"/>
    <property type="match status" value="2"/>
</dbReference>
<keyword evidence="2" id="KW-0106">Calcium</keyword>
<dbReference type="HOGENOM" id="CLU_1736008_0_0_1"/>
<feature type="non-terminal residue" evidence="5">
    <location>
        <position position="1"/>
    </location>
</feature>
<reference evidence="5 7" key="1">
    <citation type="submission" date="2008-03" db="EMBL/GenBank/DDBJ databases">
        <title>Annotation of Ixodes scapularis.</title>
        <authorList>
            <consortium name="Ixodes scapularis Genome Project Consortium"/>
            <person name="Caler E."/>
            <person name="Hannick L.I."/>
            <person name="Bidwell S."/>
            <person name="Joardar V."/>
            <person name="Thiagarajan M."/>
            <person name="Amedeo P."/>
            <person name="Galinsky K.J."/>
            <person name="Schobel S."/>
            <person name="Inman J."/>
            <person name="Hostetler J."/>
            <person name="Miller J."/>
            <person name="Hammond M."/>
            <person name="Megy K."/>
            <person name="Lawson D."/>
            <person name="Kodira C."/>
            <person name="Sutton G."/>
            <person name="Meyer J."/>
            <person name="Hill C.A."/>
            <person name="Birren B."/>
            <person name="Nene V."/>
            <person name="Collins F."/>
            <person name="Alarcon-Chaidez F."/>
            <person name="Wikel S."/>
            <person name="Strausberg R."/>
        </authorList>
    </citation>
    <scope>NUCLEOTIDE SEQUENCE [LARGE SCALE GENOMIC DNA]</scope>
    <source>
        <strain evidence="7">Wikel</strain>
        <strain evidence="5">Wikel colony</strain>
    </source>
</reference>
<dbReference type="Pfam" id="PF13499">
    <property type="entry name" value="EF-hand_7"/>
    <property type="match status" value="1"/>
</dbReference>
<feature type="compositionally biased region" description="Low complexity" evidence="3">
    <location>
        <begin position="12"/>
        <end position="24"/>
    </location>
</feature>
<feature type="non-terminal residue" evidence="5">
    <location>
        <position position="151"/>
    </location>
</feature>
<dbReference type="PANTHER" id="PTHR23048:SF0">
    <property type="entry name" value="CALMODULIN LIKE 3"/>
    <property type="match status" value="1"/>
</dbReference>
<dbReference type="FunFam" id="1.10.238.10:FF:000527">
    <property type="entry name" value="Calmodulin-3"/>
    <property type="match status" value="1"/>
</dbReference>
<evidence type="ECO:0000256" key="2">
    <source>
        <dbReference type="ARBA" id="ARBA00022837"/>
    </source>
</evidence>
<dbReference type="EnsemblMetazoa" id="ISCW024852-RA">
    <property type="protein sequence ID" value="ISCW024852-PA"/>
    <property type="gene ID" value="ISCW024852"/>
</dbReference>
<dbReference type="AlphaFoldDB" id="B7QK31"/>
<dbReference type="PANTHER" id="PTHR23048">
    <property type="entry name" value="MYOSIN LIGHT CHAIN 1, 3"/>
    <property type="match status" value="1"/>
</dbReference>
<dbReference type="InterPro" id="IPR002048">
    <property type="entry name" value="EF_hand_dom"/>
</dbReference>
<feature type="domain" description="EF-hand" evidence="4">
    <location>
        <begin position="103"/>
        <end position="138"/>
    </location>
</feature>
<evidence type="ECO:0000259" key="4">
    <source>
        <dbReference type="PROSITE" id="PS50222"/>
    </source>
</evidence>
<organism>
    <name type="scientific">Ixodes scapularis</name>
    <name type="common">Black-legged tick</name>
    <name type="synonym">Deer tick</name>
    <dbReference type="NCBI Taxonomy" id="6945"/>
    <lineage>
        <taxon>Eukaryota</taxon>
        <taxon>Metazoa</taxon>
        <taxon>Ecdysozoa</taxon>
        <taxon>Arthropoda</taxon>
        <taxon>Chelicerata</taxon>
        <taxon>Arachnida</taxon>
        <taxon>Acari</taxon>
        <taxon>Parasitiformes</taxon>
        <taxon>Ixodida</taxon>
        <taxon>Ixodoidea</taxon>
        <taxon>Ixodidae</taxon>
        <taxon>Ixodinae</taxon>
        <taxon>Ixodes</taxon>
    </lineage>
</organism>
<evidence type="ECO:0000313" key="7">
    <source>
        <dbReference type="Proteomes" id="UP000001555"/>
    </source>
</evidence>
<sequence length="151" mass="15819">FASRTTCVPMKPTSTSSSTPSGPSADPSANPPTDPDSSSGTVPGSASTPVTTGASPAPAQNMQLSEEVIAEFREAFALFDKDGDGVISTKELGTVMRALGQNPTEAELKDMIAEVDIDGSGNIDFPEFLAMMTKKTRTVDSEDEIREAFKV</sequence>
<dbReference type="InterPro" id="IPR011992">
    <property type="entry name" value="EF-hand-dom_pair"/>
</dbReference>
<reference evidence="6" key="2">
    <citation type="submission" date="2020-05" db="UniProtKB">
        <authorList>
            <consortium name="EnsemblMetazoa"/>
        </authorList>
    </citation>
    <scope>IDENTIFICATION</scope>
    <source>
        <strain evidence="6">wikel</strain>
    </source>
</reference>
<feature type="domain" description="EF-hand" evidence="4">
    <location>
        <begin position="67"/>
        <end position="102"/>
    </location>
</feature>
<dbReference type="VEuPathDB" id="VectorBase:ISCP_021909"/>
<dbReference type="STRING" id="6945.B7QK31"/>
<dbReference type="Gene3D" id="1.10.238.10">
    <property type="entry name" value="EF-hand"/>
    <property type="match status" value="2"/>
</dbReference>
<dbReference type="Proteomes" id="UP000001555">
    <property type="component" value="Unassembled WGS sequence"/>
</dbReference>
<evidence type="ECO:0000313" key="6">
    <source>
        <dbReference type="EnsemblMetazoa" id="ISCW024852-PA"/>
    </source>
</evidence>
<dbReference type="EMBL" id="DS956651">
    <property type="protein sequence ID" value="EEC19203.1"/>
    <property type="molecule type" value="Genomic_DNA"/>
</dbReference>
<dbReference type="GO" id="GO:0072686">
    <property type="term" value="C:mitotic spindle"/>
    <property type="evidence" value="ECO:0007669"/>
    <property type="project" value="UniProtKB-ARBA"/>
</dbReference>
<dbReference type="PaxDb" id="6945-B7QK31"/>
<proteinExistence type="predicted"/>
<keyword evidence="1" id="KW-0677">Repeat</keyword>
<dbReference type="VEuPathDB" id="VectorBase:ISCI024852"/>
<dbReference type="EMBL" id="ABJB010492612">
    <property type="status" value="NOT_ANNOTATED_CDS"/>
    <property type="molecule type" value="Genomic_DNA"/>
</dbReference>
<keyword evidence="7" id="KW-1185">Reference proteome</keyword>
<protein>
    <submittedName>
        <fullName evidence="5 6">Centrin, putative</fullName>
    </submittedName>
</protein>
<name>B7QK31_IXOSC</name>
<evidence type="ECO:0000313" key="5">
    <source>
        <dbReference type="EMBL" id="EEC19203.1"/>
    </source>
</evidence>
<dbReference type="SMART" id="SM00054">
    <property type="entry name" value="EFh"/>
    <property type="match status" value="2"/>
</dbReference>
<evidence type="ECO:0000256" key="3">
    <source>
        <dbReference type="SAM" id="MobiDB-lite"/>
    </source>
</evidence>
<dbReference type="GO" id="GO:0005509">
    <property type="term" value="F:calcium ion binding"/>
    <property type="evidence" value="ECO:0007669"/>
    <property type="project" value="InterPro"/>
</dbReference>
<dbReference type="InterPro" id="IPR018247">
    <property type="entry name" value="EF_Hand_1_Ca_BS"/>
</dbReference>